<reference evidence="2" key="1">
    <citation type="submission" date="2023-06" db="EMBL/GenBank/DDBJ databases">
        <authorList>
            <consortium name="Lawrence Berkeley National Laboratory"/>
            <person name="Ahrendt S."/>
            <person name="Sahu N."/>
            <person name="Indic B."/>
            <person name="Wong-Bajracharya J."/>
            <person name="Merenyi Z."/>
            <person name="Ke H.-M."/>
            <person name="Monk M."/>
            <person name="Kocsube S."/>
            <person name="Drula E."/>
            <person name="Lipzen A."/>
            <person name="Balint B."/>
            <person name="Henrissat B."/>
            <person name="Andreopoulos B."/>
            <person name="Martin F.M."/>
            <person name="Harder C.B."/>
            <person name="Rigling D."/>
            <person name="Ford K.L."/>
            <person name="Foster G.D."/>
            <person name="Pangilinan J."/>
            <person name="Papanicolaou A."/>
            <person name="Barry K."/>
            <person name="LaButti K."/>
            <person name="Viragh M."/>
            <person name="Koriabine M."/>
            <person name="Yan M."/>
            <person name="Riley R."/>
            <person name="Champramary S."/>
            <person name="Plett K.L."/>
            <person name="Tsai I.J."/>
            <person name="Slot J."/>
            <person name="Sipos G."/>
            <person name="Plett J."/>
            <person name="Nagy L.G."/>
            <person name="Grigoriev I.V."/>
        </authorList>
    </citation>
    <scope>NUCLEOTIDE SEQUENCE</scope>
    <source>
        <strain evidence="2">FPL87.14</strain>
    </source>
</reference>
<feature type="region of interest" description="Disordered" evidence="1">
    <location>
        <begin position="31"/>
        <end position="51"/>
    </location>
</feature>
<dbReference type="Proteomes" id="UP001175226">
    <property type="component" value="Unassembled WGS sequence"/>
</dbReference>
<keyword evidence="3" id="KW-1185">Reference proteome</keyword>
<dbReference type="EMBL" id="JAUEPT010000047">
    <property type="protein sequence ID" value="KAK0437678.1"/>
    <property type="molecule type" value="Genomic_DNA"/>
</dbReference>
<accession>A0AA39J7W1</accession>
<organism evidence="2 3">
    <name type="scientific">Armillaria borealis</name>
    <dbReference type="NCBI Taxonomy" id="47425"/>
    <lineage>
        <taxon>Eukaryota</taxon>
        <taxon>Fungi</taxon>
        <taxon>Dikarya</taxon>
        <taxon>Basidiomycota</taxon>
        <taxon>Agaricomycotina</taxon>
        <taxon>Agaricomycetes</taxon>
        <taxon>Agaricomycetidae</taxon>
        <taxon>Agaricales</taxon>
        <taxon>Marasmiineae</taxon>
        <taxon>Physalacriaceae</taxon>
        <taxon>Armillaria</taxon>
    </lineage>
</organism>
<dbReference type="AlphaFoldDB" id="A0AA39J7W1"/>
<gene>
    <name evidence="2" type="ORF">EV421DRAFT_1827666</name>
</gene>
<comment type="caution">
    <text evidence="2">The sequence shown here is derived from an EMBL/GenBank/DDBJ whole genome shotgun (WGS) entry which is preliminary data.</text>
</comment>
<protein>
    <submittedName>
        <fullName evidence="2">Uncharacterized protein</fullName>
    </submittedName>
</protein>
<evidence type="ECO:0000256" key="1">
    <source>
        <dbReference type="SAM" id="MobiDB-lite"/>
    </source>
</evidence>
<evidence type="ECO:0000313" key="2">
    <source>
        <dbReference type="EMBL" id="KAK0437678.1"/>
    </source>
</evidence>
<proteinExistence type="predicted"/>
<name>A0AA39J7W1_9AGAR</name>
<evidence type="ECO:0000313" key="3">
    <source>
        <dbReference type="Proteomes" id="UP001175226"/>
    </source>
</evidence>
<sequence>MDRLKNRAVIKCSQARTRIIKEVPVPLPPLTSTRPIPYEESPQSSSQKPMTRHTSRPCLCGMYGPGGCKWHFFYPFQMIIAIHEILPFQQAFGRSMINGVLGPPTPSLLEPNPKFLTKSQKETFLWTPSRTNKDPTFAIIKMFAFLSPSCEDDAGPWVQNKEDRMICSGCERVYDSVTWADHRDSCSGIEEAIVRSVVDVWESEARVKALL</sequence>